<keyword evidence="3" id="KW-0255">Endonuclease</keyword>
<evidence type="ECO:0000259" key="2">
    <source>
        <dbReference type="Pfam" id="PF03372"/>
    </source>
</evidence>
<dbReference type="Gene3D" id="3.60.10.10">
    <property type="entry name" value="Endonuclease/exonuclease/phosphatase"/>
    <property type="match status" value="1"/>
</dbReference>
<gene>
    <name evidence="3" type="ORF">PP769_05225</name>
</gene>
<reference evidence="3 4" key="1">
    <citation type="submission" date="2023-01" db="EMBL/GenBank/DDBJ databases">
        <title>Cultivation and genomic characterization of new, ubiquitous marine nitrite-oxidizing bacteria from the Nitrospirales.</title>
        <authorList>
            <person name="Mueller A.J."/>
            <person name="Daebeler A."/>
            <person name="Herbold C.W."/>
            <person name="Kirkegaard R.H."/>
            <person name="Daims H."/>
        </authorList>
    </citation>
    <scope>NUCLEOTIDE SEQUENCE [LARGE SCALE GENOMIC DNA]</scope>
    <source>
        <strain evidence="3 4">VA</strain>
    </source>
</reference>
<evidence type="ECO:0000313" key="3">
    <source>
        <dbReference type="EMBL" id="WNM59167.1"/>
    </source>
</evidence>
<dbReference type="InterPro" id="IPR005135">
    <property type="entry name" value="Endo/exonuclease/phosphatase"/>
</dbReference>
<dbReference type="RefSeq" id="WP_312645861.1">
    <property type="nucleotide sequence ID" value="NZ_CP116967.1"/>
</dbReference>
<keyword evidence="3" id="KW-0378">Hydrolase</keyword>
<keyword evidence="1" id="KW-0472">Membrane</keyword>
<keyword evidence="4" id="KW-1185">Reference proteome</keyword>
<dbReference type="Proteomes" id="UP001302719">
    <property type="component" value="Chromosome"/>
</dbReference>
<sequence length="375" mass="42858">MLGIIYPVLIFLALLIMTATLLPLLRVDEWWVRIFDFPRLQIFTIGVALAVALVYSIFYSEHAFGKWVLIALIPCLVYQAFRMFPYTRLAPKQALDSLKSPHEDLLSVLTANIYKNNRNASGFLNVVSSASPDVVLVIEPDQWWERHLSGLEASYPHTIKQPLGNTYGMLLYSRLKLRNSDIRFMVEDHLPSFFTEIELPSGRIIEFYGLHPRPPSFGQDTDERDAELLIVGREVARAKKPVVVTGDLNDVAWSYTTTLFQKISGMVDPRIGRGFFNTYHAKYPIFRFPVDHIFHSPAFRLVEMKRLSPIGSDHFPILAVLSYEPEDRTISGAPEADSDDRQEVDETLNKVQKYNDLHTPVPLTERQGHKVVGWL</sequence>
<organism evidence="3 4">
    <name type="scientific">Candidatus Nitrospira allomarina</name>
    <dbReference type="NCBI Taxonomy" id="3020900"/>
    <lineage>
        <taxon>Bacteria</taxon>
        <taxon>Pseudomonadati</taxon>
        <taxon>Nitrospirota</taxon>
        <taxon>Nitrospiria</taxon>
        <taxon>Nitrospirales</taxon>
        <taxon>Nitrospiraceae</taxon>
        <taxon>Nitrospira</taxon>
    </lineage>
</organism>
<keyword evidence="3" id="KW-0540">Nuclease</keyword>
<accession>A0AA96GDM1</accession>
<dbReference type="EMBL" id="CP116967">
    <property type="protein sequence ID" value="WNM59167.1"/>
    <property type="molecule type" value="Genomic_DNA"/>
</dbReference>
<evidence type="ECO:0000313" key="4">
    <source>
        <dbReference type="Proteomes" id="UP001302719"/>
    </source>
</evidence>
<proteinExistence type="predicted"/>
<name>A0AA96GDM1_9BACT</name>
<feature type="transmembrane region" description="Helical" evidence="1">
    <location>
        <begin position="6"/>
        <end position="25"/>
    </location>
</feature>
<dbReference type="AlphaFoldDB" id="A0AA96GDM1"/>
<feature type="transmembrane region" description="Helical" evidence="1">
    <location>
        <begin position="64"/>
        <end position="81"/>
    </location>
</feature>
<protein>
    <submittedName>
        <fullName evidence="3">Endonuclease/exonuclease/phosphatase family protein</fullName>
    </submittedName>
</protein>
<feature type="transmembrane region" description="Helical" evidence="1">
    <location>
        <begin position="37"/>
        <end position="58"/>
    </location>
</feature>
<dbReference type="Pfam" id="PF03372">
    <property type="entry name" value="Exo_endo_phos"/>
    <property type="match status" value="1"/>
</dbReference>
<feature type="domain" description="Endonuclease/exonuclease/phosphatase" evidence="2">
    <location>
        <begin position="109"/>
        <end position="314"/>
    </location>
</feature>
<dbReference type="GO" id="GO:0004519">
    <property type="term" value="F:endonuclease activity"/>
    <property type="evidence" value="ECO:0007669"/>
    <property type="project" value="UniProtKB-KW"/>
</dbReference>
<dbReference type="KEGG" id="nall:PP769_05225"/>
<dbReference type="InterPro" id="IPR036691">
    <property type="entry name" value="Endo/exonu/phosph_ase_sf"/>
</dbReference>
<keyword evidence="1" id="KW-0812">Transmembrane</keyword>
<dbReference type="SUPFAM" id="SSF56219">
    <property type="entry name" value="DNase I-like"/>
    <property type="match status" value="1"/>
</dbReference>
<keyword evidence="1" id="KW-1133">Transmembrane helix</keyword>
<evidence type="ECO:0000256" key="1">
    <source>
        <dbReference type="SAM" id="Phobius"/>
    </source>
</evidence>